<evidence type="ECO:0000259" key="3">
    <source>
        <dbReference type="Pfam" id="PF00892"/>
    </source>
</evidence>
<evidence type="ECO:0000313" key="5">
    <source>
        <dbReference type="EMBL" id="CAD9942750.1"/>
    </source>
</evidence>
<reference evidence="5" key="1">
    <citation type="submission" date="2021-01" db="EMBL/GenBank/DDBJ databases">
        <authorList>
            <person name="Corre E."/>
            <person name="Pelletier E."/>
            <person name="Niang G."/>
            <person name="Scheremetjew M."/>
            <person name="Finn R."/>
            <person name="Kale V."/>
            <person name="Holt S."/>
            <person name="Cochrane G."/>
            <person name="Meng A."/>
            <person name="Brown T."/>
            <person name="Cohen L."/>
        </authorList>
    </citation>
    <scope>NUCLEOTIDE SEQUENCE</scope>
    <source>
        <strain evidence="5">CCMP125</strain>
    </source>
</reference>
<keyword evidence="1" id="KW-1133">Transmembrane helix</keyword>
<sequence length="255" mass="26853">MIKSAQRWLVALILLDFLVLGHGFRGPIRRGVKIEEGALYHTAFSQNHQPKPWKSKCMSLQHHHPSFERGAAGASPKLVRIGKFMRGGAVTLAATATGGPPPMKAWLGTALLCALSYALYNLFIKRASTSIDPILGGVLLQFVAALLGTLLLVVKQVLMKNVQPMKATERAGLWWAVAAGLAVGTAEILSFIISSMGVQAMQSIPVIIGGSVLFGTVLGAAWLKEALSVKGWCGVLLIAAGIALVGIDSSGGGIH</sequence>
<keyword evidence="2" id="KW-0732">Signal</keyword>
<feature type="transmembrane region" description="Helical" evidence="1">
    <location>
        <begin position="229"/>
        <end position="247"/>
    </location>
</feature>
<dbReference type="Gene3D" id="1.10.3730.20">
    <property type="match status" value="1"/>
</dbReference>
<dbReference type="EMBL" id="HBHT01002362">
    <property type="protein sequence ID" value="CAD9942750.1"/>
    <property type="molecule type" value="Transcribed_RNA"/>
</dbReference>
<evidence type="ECO:0000256" key="2">
    <source>
        <dbReference type="SAM" id="SignalP"/>
    </source>
</evidence>
<feature type="transmembrane region" description="Helical" evidence="1">
    <location>
        <begin position="105"/>
        <end position="123"/>
    </location>
</feature>
<feature type="domain" description="EamA" evidence="3">
    <location>
        <begin position="106"/>
        <end position="245"/>
    </location>
</feature>
<feature type="transmembrane region" description="Helical" evidence="1">
    <location>
        <begin position="135"/>
        <end position="153"/>
    </location>
</feature>
<keyword evidence="1" id="KW-0812">Transmembrane</keyword>
<evidence type="ECO:0000313" key="4">
    <source>
        <dbReference type="EMBL" id="CAD9942747.1"/>
    </source>
</evidence>
<dbReference type="AlphaFoldDB" id="A0A6U2XBI6"/>
<feature type="transmembrane region" description="Helical" evidence="1">
    <location>
        <begin position="204"/>
        <end position="223"/>
    </location>
</feature>
<proteinExistence type="predicted"/>
<feature type="transmembrane region" description="Helical" evidence="1">
    <location>
        <begin position="173"/>
        <end position="192"/>
    </location>
</feature>
<feature type="signal peptide" evidence="2">
    <location>
        <begin position="1"/>
        <end position="23"/>
    </location>
</feature>
<dbReference type="GO" id="GO:0016020">
    <property type="term" value="C:membrane"/>
    <property type="evidence" value="ECO:0007669"/>
    <property type="project" value="InterPro"/>
</dbReference>
<dbReference type="Pfam" id="PF00892">
    <property type="entry name" value="EamA"/>
    <property type="match status" value="1"/>
</dbReference>
<keyword evidence="1" id="KW-0472">Membrane</keyword>
<dbReference type="EMBL" id="HBHT01002361">
    <property type="protein sequence ID" value="CAD9942747.1"/>
    <property type="molecule type" value="Transcribed_RNA"/>
</dbReference>
<feature type="chain" id="PRO_5035585402" description="EamA domain-containing protein" evidence="2">
    <location>
        <begin position="24"/>
        <end position="255"/>
    </location>
</feature>
<dbReference type="InterPro" id="IPR000620">
    <property type="entry name" value="EamA_dom"/>
</dbReference>
<dbReference type="InterPro" id="IPR037185">
    <property type="entry name" value="EmrE-like"/>
</dbReference>
<name>A0A6U2XBI6_9STRA</name>
<organism evidence="5">
    <name type="scientific">Entomoneis paludosa</name>
    <dbReference type="NCBI Taxonomy" id="265537"/>
    <lineage>
        <taxon>Eukaryota</taxon>
        <taxon>Sar</taxon>
        <taxon>Stramenopiles</taxon>
        <taxon>Ochrophyta</taxon>
        <taxon>Bacillariophyta</taxon>
        <taxon>Bacillariophyceae</taxon>
        <taxon>Bacillariophycidae</taxon>
        <taxon>Entomoneidaceae</taxon>
        <taxon>Entomoneis</taxon>
    </lineage>
</organism>
<gene>
    <name evidence="4" type="ORF">APAL1065_LOCUS1572</name>
    <name evidence="5" type="ORF">APAL1065_LOCUS1573</name>
</gene>
<evidence type="ECO:0000256" key="1">
    <source>
        <dbReference type="SAM" id="Phobius"/>
    </source>
</evidence>
<protein>
    <recommendedName>
        <fullName evidence="3">EamA domain-containing protein</fullName>
    </recommendedName>
</protein>
<dbReference type="SUPFAM" id="SSF103481">
    <property type="entry name" value="Multidrug resistance efflux transporter EmrE"/>
    <property type="match status" value="1"/>
</dbReference>
<accession>A0A6U2XBI6</accession>